<feature type="signal peptide" evidence="1">
    <location>
        <begin position="1"/>
        <end position="21"/>
    </location>
</feature>
<feature type="domain" description="DUF3868" evidence="2">
    <location>
        <begin position="7"/>
        <end position="97"/>
    </location>
</feature>
<evidence type="ECO:0000313" key="3">
    <source>
        <dbReference type="EMBL" id="KAA3800961.1"/>
    </source>
</evidence>
<gene>
    <name evidence="3" type="ORF">F3F51_21590</name>
</gene>
<organism evidence="3 4">
    <name type="scientific">Bacteroides ovatus</name>
    <dbReference type="NCBI Taxonomy" id="28116"/>
    <lineage>
        <taxon>Bacteria</taxon>
        <taxon>Pseudomonadati</taxon>
        <taxon>Bacteroidota</taxon>
        <taxon>Bacteroidia</taxon>
        <taxon>Bacteroidales</taxon>
        <taxon>Bacteroidaceae</taxon>
        <taxon>Bacteroides</taxon>
    </lineage>
</organism>
<dbReference type="RefSeq" id="WP_004296167.1">
    <property type="nucleotide sequence ID" value="NZ_CAKJZA010000004.1"/>
</dbReference>
<name>A0A6N3V652_BACOV</name>
<dbReference type="AlphaFoldDB" id="A0A6N3V652"/>
<dbReference type="GeneID" id="29456016"/>
<evidence type="ECO:0000313" key="4">
    <source>
        <dbReference type="Proteomes" id="UP000460135"/>
    </source>
</evidence>
<dbReference type="InterPro" id="IPR036737">
    <property type="entry name" value="OmpA-like_sf"/>
</dbReference>
<reference evidence="3 4" key="1">
    <citation type="journal article" date="2019" name="Nat. Med.">
        <title>A library of human gut bacterial isolates paired with longitudinal multiomics data enables mechanistic microbiome research.</title>
        <authorList>
            <person name="Poyet M."/>
            <person name="Groussin M."/>
            <person name="Gibbons S.M."/>
            <person name="Avila-Pacheco J."/>
            <person name="Jiang X."/>
            <person name="Kearney S.M."/>
            <person name="Perrotta A.R."/>
            <person name="Berdy B."/>
            <person name="Zhao S."/>
            <person name="Lieberman T.D."/>
            <person name="Swanson P.K."/>
            <person name="Smith M."/>
            <person name="Roesemann S."/>
            <person name="Alexander J.E."/>
            <person name="Rich S.A."/>
            <person name="Livny J."/>
            <person name="Vlamakis H."/>
            <person name="Clish C."/>
            <person name="Bullock K."/>
            <person name="Deik A."/>
            <person name="Scott J."/>
            <person name="Pierce K.A."/>
            <person name="Xavier R.J."/>
            <person name="Alm E.J."/>
        </authorList>
    </citation>
    <scope>NUCLEOTIDE SEQUENCE [LARGE SCALE GENOMIC DNA]</scope>
    <source>
        <strain evidence="3 4">BIOML-A183</strain>
    </source>
</reference>
<feature type="chain" id="PRO_5026701175" evidence="1">
    <location>
        <begin position="22"/>
        <end position="438"/>
    </location>
</feature>
<dbReference type="InterPro" id="IPR024480">
    <property type="entry name" value="DUF3868"/>
</dbReference>
<accession>A0A6N3V652</accession>
<dbReference type="Gene3D" id="3.30.1330.60">
    <property type="entry name" value="OmpA-like domain"/>
    <property type="match status" value="1"/>
</dbReference>
<evidence type="ECO:0000256" key="1">
    <source>
        <dbReference type="SAM" id="SignalP"/>
    </source>
</evidence>
<proteinExistence type="predicted"/>
<dbReference type="Pfam" id="PF12984">
    <property type="entry name" value="DUF3868"/>
    <property type="match status" value="1"/>
</dbReference>
<dbReference type="Proteomes" id="UP000460135">
    <property type="component" value="Unassembled WGS sequence"/>
</dbReference>
<keyword evidence="1" id="KW-0732">Signal</keyword>
<dbReference type="SUPFAM" id="SSF103088">
    <property type="entry name" value="OmpA-like"/>
    <property type="match status" value="1"/>
</dbReference>
<comment type="caution">
    <text evidence="3">The sequence shown here is derived from an EMBL/GenBank/DDBJ whole genome shotgun (WGS) entry which is preliminary data.</text>
</comment>
<sequence length="438" mass="49809">MMKRICIYVALGVLGAFSAHAQEINIGQTVARKISDDKVEVSFSMDCSTLRLPSRRQMVITPLIISRSESDTLALPSVCIAGRNRYRMNKRKERLYGKEHGKAPAGGEGQEMIRFNRKRDMLLEYNETVPAQEWMSGARVEIFRELQGCAGCGEALGNAPVAELPLFKEEVERPNLQIMLAQAEEKRRSFTRSAYLNFKVNQSALLADYMNNPVELAKIYSSIDSIREDNNYRIARIEIVGYSSPEGSYAANARLSEQRAKALEQNLKHAYQLDDSMIDCRSVPENWEGLAAWLREYRPSYMQKVLDIIGQTPEPDARDAKIKAIDGGKIYNALLQEVYPKLRLVEYTVSYTVVPFSVEQGREIIKTRPDKMNHNEMYQVAVSYGKGSDEYNRIIRMIAARFPGDRIANNNAAIVAWETGDYDAMRVYLKRLEEIKAE</sequence>
<protein>
    <submittedName>
        <fullName evidence="3">DUF3868 domain-containing protein</fullName>
    </submittedName>
</protein>
<evidence type="ECO:0000259" key="2">
    <source>
        <dbReference type="Pfam" id="PF12984"/>
    </source>
</evidence>
<dbReference type="EMBL" id="VWLX01000019">
    <property type="protein sequence ID" value="KAA3800961.1"/>
    <property type="molecule type" value="Genomic_DNA"/>
</dbReference>